<accession>A0ABD3RSK0</accession>
<keyword evidence="1" id="KW-0677">Repeat</keyword>
<gene>
    <name evidence="3" type="ORF">ACHAXA_002274</name>
</gene>
<dbReference type="AlphaFoldDB" id="A0ABD3RSK0"/>
<keyword evidence="4" id="KW-1185">Reference proteome</keyword>
<dbReference type="InterPro" id="IPR001646">
    <property type="entry name" value="5peptide_repeat"/>
</dbReference>
<dbReference type="EMBL" id="JALLPB020000179">
    <property type="protein sequence ID" value="KAL3815858.1"/>
    <property type="molecule type" value="Genomic_DNA"/>
</dbReference>
<feature type="signal peptide" evidence="2">
    <location>
        <begin position="1"/>
        <end position="28"/>
    </location>
</feature>
<feature type="chain" id="PRO_5044829279" evidence="2">
    <location>
        <begin position="29"/>
        <end position="269"/>
    </location>
</feature>
<dbReference type="PANTHER" id="PTHR47485">
    <property type="entry name" value="THYLAKOID LUMENAL 17.4 KDA PROTEIN, CHLOROPLASTIC"/>
    <property type="match status" value="1"/>
</dbReference>
<evidence type="ECO:0000256" key="2">
    <source>
        <dbReference type="SAM" id="SignalP"/>
    </source>
</evidence>
<dbReference type="Proteomes" id="UP001530377">
    <property type="component" value="Unassembled WGS sequence"/>
</dbReference>
<comment type="caution">
    <text evidence="3">The sequence shown here is derived from an EMBL/GenBank/DDBJ whole genome shotgun (WGS) entry which is preliminary data.</text>
</comment>
<proteinExistence type="predicted"/>
<sequence>MTSAKRILAARVLPLLASLSARLHTVDAFAPSSIPIVVRPTRLAAADGGAVENDVVVVVGVGGGGWGWKDRRVVIAANAAASLSSALLAATLLLVPLPSHADGQTKEFKLPPIDYSDKSRCVLNSSKMGQANAARDKLYDLRECNLVGVNGNEYDLSGVIMSGTDVSNGAFREAQFSKGYLRDSNFDGADFTNAIVDRASFRGSSLRGAIFANAVLTATSFEGADVENADFSDAYIGDFDIRNLCRNPTLKGVNPTTGADTRLSANCRN</sequence>
<name>A0ABD3RSK0_9STRA</name>
<evidence type="ECO:0000313" key="4">
    <source>
        <dbReference type="Proteomes" id="UP001530377"/>
    </source>
</evidence>
<dbReference type="Gene3D" id="2.160.20.80">
    <property type="entry name" value="E3 ubiquitin-protein ligase SopA"/>
    <property type="match status" value="1"/>
</dbReference>
<dbReference type="PANTHER" id="PTHR47485:SF1">
    <property type="entry name" value="THYLAKOID LUMENAL 17.4 KDA PROTEIN, CHLOROPLASTIC"/>
    <property type="match status" value="1"/>
</dbReference>
<dbReference type="Pfam" id="PF00805">
    <property type="entry name" value="Pentapeptide"/>
    <property type="match status" value="1"/>
</dbReference>
<evidence type="ECO:0000313" key="3">
    <source>
        <dbReference type="EMBL" id="KAL3815858.1"/>
    </source>
</evidence>
<evidence type="ECO:0000256" key="1">
    <source>
        <dbReference type="ARBA" id="ARBA00022737"/>
    </source>
</evidence>
<keyword evidence="2" id="KW-0732">Signal</keyword>
<protein>
    <submittedName>
        <fullName evidence="3">Uncharacterized protein</fullName>
    </submittedName>
</protein>
<dbReference type="SUPFAM" id="SSF141571">
    <property type="entry name" value="Pentapeptide repeat-like"/>
    <property type="match status" value="1"/>
</dbReference>
<organism evidence="3 4">
    <name type="scientific">Cyclostephanos tholiformis</name>
    <dbReference type="NCBI Taxonomy" id="382380"/>
    <lineage>
        <taxon>Eukaryota</taxon>
        <taxon>Sar</taxon>
        <taxon>Stramenopiles</taxon>
        <taxon>Ochrophyta</taxon>
        <taxon>Bacillariophyta</taxon>
        <taxon>Coscinodiscophyceae</taxon>
        <taxon>Thalassiosirophycidae</taxon>
        <taxon>Stephanodiscales</taxon>
        <taxon>Stephanodiscaceae</taxon>
        <taxon>Cyclostephanos</taxon>
    </lineage>
</organism>
<reference evidence="3 4" key="1">
    <citation type="submission" date="2024-10" db="EMBL/GenBank/DDBJ databases">
        <title>Updated reference genomes for cyclostephanoid diatoms.</title>
        <authorList>
            <person name="Roberts W.R."/>
            <person name="Alverson A.J."/>
        </authorList>
    </citation>
    <scope>NUCLEOTIDE SEQUENCE [LARGE SCALE GENOMIC DNA]</scope>
    <source>
        <strain evidence="3 4">AJA228-03</strain>
    </source>
</reference>